<dbReference type="InterPro" id="IPR011330">
    <property type="entry name" value="Glyco_hydro/deAcase_b/a-brl"/>
</dbReference>
<keyword evidence="1" id="KW-0812">Transmembrane</keyword>
<reference evidence="2" key="2">
    <citation type="submission" date="2021-04" db="EMBL/GenBank/DDBJ databases">
        <authorList>
            <person name="Gilroy R."/>
        </authorList>
    </citation>
    <scope>NUCLEOTIDE SEQUENCE</scope>
    <source>
        <strain evidence="2">USAMLcec3-2134</strain>
    </source>
</reference>
<dbReference type="InterPro" id="IPR029062">
    <property type="entry name" value="Class_I_gatase-like"/>
</dbReference>
<gene>
    <name evidence="2" type="ORF">H9763_12495</name>
</gene>
<dbReference type="Gene3D" id="3.20.20.370">
    <property type="entry name" value="Glycoside hydrolase/deacetylase"/>
    <property type="match status" value="1"/>
</dbReference>
<keyword evidence="1" id="KW-1133">Transmembrane helix</keyword>
<accession>A0A9D2MUL4</accession>
<organism evidence="2 3">
    <name type="scientific">Candidatus Eisenbergiella merdigallinarum</name>
    <dbReference type="NCBI Taxonomy" id="2838552"/>
    <lineage>
        <taxon>Bacteria</taxon>
        <taxon>Bacillati</taxon>
        <taxon>Bacillota</taxon>
        <taxon>Clostridia</taxon>
        <taxon>Lachnospirales</taxon>
        <taxon>Lachnospiraceae</taxon>
        <taxon>Eisenbergiella</taxon>
    </lineage>
</organism>
<comment type="caution">
    <text evidence="2">The sequence shown here is derived from an EMBL/GenBank/DDBJ whole genome shotgun (WGS) entry which is preliminary data.</text>
</comment>
<keyword evidence="1" id="KW-0472">Membrane</keyword>
<dbReference type="InterPro" id="IPR018695">
    <property type="entry name" value="DUF2194"/>
</dbReference>
<feature type="transmembrane region" description="Helical" evidence="1">
    <location>
        <begin position="12"/>
        <end position="32"/>
    </location>
</feature>
<dbReference type="Proteomes" id="UP000886883">
    <property type="component" value="Unassembled WGS sequence"/>
</dbReference>
<dbReference type="SUPFAM" id="SSF88713">
    <property type="entry name" value="Glycoside hydrolase/deacetylase"/>
    <property type="match status" value="1"/>
</dbReference>
<dbReference type="CDD" id="cd10924">
    <property type="entry name" value="CE4_COG4878"/>
    <property type="match status" value="1"/>
</dbReference>
<evidence type="ECO:0000256" key="1">
    <source>
        <dbReference type="SAM" id="Phobius"/>
    </source>
</evidence>
<dbReference type="AlphaFoldDB" id="A0A9D2MUL4"/>
<dbReference type="GO" id="GO:0005975">
    <property type="term" value="P:carbohydrate metabolic process"/>
    <property type="evidence" value="ECO:0007669"/>
    <property type="project" value="InterPro"/>
</dbReference>
<proteinExistence type="predicted"/>
<reference evidence="2" key="1">
    <citation type="journal article" date="2021" name="PeerJ">
        <title>Extensive microbial diversity within the chicken gut microbiome revealed by metagenomics and culture.</title>
        <authorList>
            <person name="Gilroy R."/>
            <person name="Ravi A."/>
            <person name="Getino M."/>
            <person name="Pursley I."/>
            <person name="Horton D.L."/>
            <person name="Alikhan N.F."/>
            <person name="Baker D."/>
            <person name="Gharbi K."/>
            <person name="Hall N."/>
            <person name="Watson M."/>
            <person name="Adriaenssens E.M."/>
            <person name="Foster-Nyarko E."/>
            <person name="Jarju S."/>
            <person name="Secka A."/>
            <person name="Antonio M."/>
            <person name="Oren A."/>
            <person name="Chaudhuri R.R."/>
            <person name="La Ragione R."/>
            <person name="Hildebrand F."/>
            <person name="Pallen M.J."/>
        </authorList>
    </citation>
    <scope>NUCLEOTIDE SEQUENCE</scope>
    <source>
        <strain evidence="2">USAMLcec3-2134</strain>
    </source>
</reference>
<protein>
    <submittedName>
        <fullName evidence="2">DUF2194 domain-containing protein</fullName>
    </submittedName>
</protein>
<sequence length="622" mass="69471">MKRNSILRFFPVIVICIAFALLSAALIGQHFYGSYAQNESPVTILPADSLQRAAEKDGTAECLFLYNSQEANSVLAEEDARALFEQLHVTADFADLSAETLPSLEGYEKVVTALVDYGILGERAYEIMDWVGDGGGLMVYFPPQGDTFFRALGAQMGIRESGWEMYEIPGLRFRSDLMLGGLGKDYTIEEPYESALTLDLSSECTVHMVSADERELPVLWEYPHGEGRVVFMNFGIMGKAYRGIYAAAYSLLSEAFCWPVINGSAFYLDDFPSPVPSGTSAYIERDYGISVSDFYSNIWWPQLLELAEEYGIRYSGMVIEDYSDGLEAPFQRNLNTQRFRYFGSALLKSGGEIGLHGYNHIPLCREGFDAGFGDGYAQGTYERLFDYDYWETKEDMGASLEELISFTQELYPGITPQVYVPPSNILSEEARRMIAEDFPQIRAVASIYFEGDVEYTQEFEVAQDGVVETPRVISGLIIDSFMEIAALSELNLHYVNSHFQHPDDVLDADRGAEMGWEAMKNRLSEYLDWLYTSAPDIRNLTASEMAGAVQRYDSLDVELSATGEEIVLDLSGLQDEAFLFLRINERPPADPETCISGGTLQDLGGGLYLVTASENRIVIERG</sequence>
<dbReference type="EMBL" id="DWXE01000046">
    <property type="protein sequence ID" value="HJB92266.1"/>
    <property type="molecule type" value="Genomic_DNA"/>
</dbReference>
<name>A0A9D2MUL4_9FIRM</name>
<dbReference type="SUPFAM" id="SSF52317">
    <property type="entry name" value="Class I glutamine amidotransferase-like"/>
    <property type="match status" value="1"/>
</dbReference>
<dbReference type="Pfam" id="PF09960">
    <property type="entry name" value="DUF2194"/>
    <property type="match status" value="1"/>
</dbReference>
<evidence type="ECO:0000313" key="3">
    <source>
        <dbReference type="Proteomes" id="UP000886883"/>
    </source>
</evidence>
<evidence type="ECO:0000313" key="2">
    <source>
        <dbReference type="EMBL" id="HJB92266.1"/>
    </source>
</evidence>